<keyword evidence="1" id="KW-0732">Signal</keyword>
<name>A0A1I2ZF61_9BACT</name>
<accession>A0A1I2ZF61</accession>
<reference evidence="4" key="1">
    <citation type="submission" date="2016-10" db="EMBL/GenBank/DDBJ databases">
        <authorList>
            <person name="Varghese N."/>
            <person name="Submissions S."/>
        </authorList>
    </citation>
    <scope>NUCLEOTIDE SEQUENCE [LARGE SCALE GENOMIC DNA]</scope>
    <source>
        <strain evidence="4">LP51</strain>
    </source>
</reference>
<feature type="signal peptide" evidence="1">
    <location>
        <begin position="1"/>
        <end position="21"/>
    </location>
</feature>
<gene>
    <name evidence="3" type="ORF">SAMN05421739_11355</name>
</gene>
<dbReference type="PROSITE" id="PS51257">
    <property type="entry name" value="PROKAR_LIPOPROTEIN"/>
    <property type="match status" value="1"/>
</dbReference>
<evidence type="ECO:0000313" key="3">
    <source>
        <dbReference type="EMBL" id="SFH36522.1"/>
    </source>
</evidence>
<dbReference type="InterPro" id="IPR010895">
    <property type="entry name" value="CHRD"/>
</dbReference>
<evidence type="ECO:0000259" key="2">
    <source>
        <dbReference type="PROSITE" id="PS50933"/>
    </source>
</evidence>
<dbReference type="RefSeq" id="WP_092105518.1">
    <property type="nucleotide sequence ID" value="NZ_FOOT01000013.1"/>
</dbReference>
<organism evidence="3 4">
    <name type="scientific">Pontibacter chinhatensis</name>
    <dbReference type="NCBI Taxonomy" id="1436961"/>
    <lineage>
        <taxon>Bacteria</taxon>
        <taxon>Pseudomonadati</taxon>
        <taxon>Bacteroidota</taxon>
        <taxon>Cytophagia</taxon>
        <taxon>Cytophagales</taxon>
        <taxon>Hymenobacteraceae</taxon>
        <taxon>Pontibacter</taxon>
    </lineage>
</organism>
<dbReference type="SMART" id="SM00754">
    <property type="entry name" value="CHRD"/>
    <property type="match status" value="1"/>
</dbReference>
<evidence type="ECO:0000256" key="1">
    <source>
        <dbReference type="SAM" id="SignalP"/>
    </source>
</evidence>
<keyword evidence="4" id="KW-1185">Reference proteome</keyword>
<feature type="chain" id="PRO_5011681542" evidence="1">
    <location>
        <begin position="22"/>
        <end position="165"/>
    </location>
</feature>
<dbReference type="Pfam" id="PF07452">
    <property type="entry name" value="CHRD"/>
    <property type="match status" value="1"/>
</dbReference>
<proteinExistence type="predicted"/>
<evidence type="ECO:0000313" key="4">
    <source>
        <dbReference type="Proteomes" id="UP000198724"/>
    </source>
</evidence>
<protein>
    <submittedName>
        <fullName evidence="3">CHRD domain-containing protein</fullName>
    </submittedName>
</protein>
<dbReference type="EMBL" id="FOOT01000013">
    <property type="protein sequence ID" value="SFH36522.1"/>
    <property type="molecule type" value="Genomic_DNA"/>
</dbReference>
<dbReference type="STRING" id="1436961.SAMN05421739_11355"/>
<dbReference type="AlphaFoldDB" id="A0A1I2ZF61"/>
<sequence>MKTYRISIKTLFALVLPLLFAMGGCNDDDDGGNPNPMDEIIQLQEVTLTGAQEVPANTSEATGTFRGTYNKTTRIMTYNITFQGITPTAMHFHRGAVGSPGPIVIPINPGADPYSSANPFRSPLSGASPALTADQETELLSGGWFLNIHSSDFPDGEIRAQVLPQ</sequence>
<dbReference type="Proteomes" id="UP000198724">
    <property type="component" value="Unassembled WGS sequence"/>
</dbReference>
<dbReference type="PROSITE" id="PS50933">
    <property type="entry name" value="CHRD"/>
    <property type="match status" value="1"/>
</dbReference>
<feature type="domain" description="CHRD" evidence="2">
    <location>
        <begin position="40"/>
        <end position="165"/>
    </location>
</feature>
<dbReference type="OrthoDB" id="571052at2"/>